<dbReference type="PANTHER" id="PTHR45683">
    <property type="entry name" value="MITOCHONDRIAL NICOTINAMIDE ADENINE DINUCLEOTIDE TRANSPORTER 1-RELATED-RELATED"/>
    <property type="match status" value="1"/>
</dbReference>
<keyword evidence="5" id="KW-0677">Repeat</keyword>
<dbReference type="KEGG" id="mlr:MELLADRAFT_48396"/>
<feature type="repeat" description="Solcar" evidence="8">
    <location>
        <begin position="248"/>
        <end position="331"/>
    </location>
</feature>
<dbReference type="InParanoid" id="F4RM78"/>
<evidence type="ECO:0000256" key="5">
    <source>
        <dbReference type="ARBA" id="ARBA00022737"/>
    </source>
</evidence>
<keyword evidence="4 8" id="KW-0812">Transmembrane</keyword>
<evidence type="ECO:0000256" key="7">
    <source>
        <dbReference type="ARBA" id="ARBA00023136"/>
    </source>
</evidence>
<feature type="repeat" description="Solcar" evidence="8">
    <location>
        <begin position="16"/>
        <end position="119"/>
    </location>
</feature>
<dbReference type="Pfam" id="PF00153">
    <property type="entry name" value="Mito_carr"/>
    <property type="match status" value="3"/>
</dbReference>
<dbReference type="EMBL" id="GL883108">
    <property type="protein sequence ID" value="EGG06515.1"/>
    <property type="molecule type" value="Genomic_DNA"/>
</dbReference>
<dbReference type="FunCoup" id="F4RM78">
    <property type="interactions" value="360"/>
</dbReference>
<evidence type="ECO:0000256" key="4">
    <source>
        <dbReference type="ARBA" id="ARBA00022692"/>
    </source>
</evidence>
<dbReference type="Proteomes" id="UP000001072">
    <property type="component" value="Unassembled WGS sequence"/>
</dbReference>
<name>F4RM78_MELLP</name>
<dbReference type="OrthoDB" id="428293at2759"/>
<accession>F4RM78</accession>
<evidence type="ECO:0000256" key="9">
    <source>
        <dbReference type="RuleBase" id="RU000488"/>
    </source>
</evidence>
<dbReference type="eggNOG" id="KOG0764">
    <property type="taxonomic scope" value="Eukaryota"/>
</dbReference>
<evidence type="ECO:0000313" key="11">
    <source>
        <dbReference type="Proteomes" id="UP000001072"/>
    </source>
</evidence>
<dbReference type="VEuPathDB" id="FungiDB:MELLADRAFT_48396"/>
<dbReference type="InterPro" id="IPR023395">
    <property type="entry name" value="MCP_dom_sf"/>
</dbReference>
<dbReference type="PROSITE" id="PS50920">
    <property type="entry name" value="SOLCAR"/>
    <property type="match status" value="3"/>
</dbReference>
<gene>
    <name evidence="10" type="ORF">MELLADRAFT_48396</name>
</gene>
<dbReference type="AlphaFoldDB" id="F4RM78"/>
<dbReference type="RefSeq" id="XP_007410349.1">
    <property type="nucleotide sequence ID" value="XM_007410287.1"/>
</dbReference>
<protein>
    <submittedName>
        <fullName evidence="10">Mitochondrial FAD carrier protein</fullName>
    </submittedName>
</protein>
<keyword evidence="3 9" id="KW-0813">Transport</keyword>
<dbReference type="GO" id="GO:0005739">
    <property type="term" value="C:mitochondrion"/>
    <property type="evidence" value="ECO:0007669"/>
    <property type="project" value="EnsemblFungi"/>
</dbReference>
<evidence type="ECO:0000256" key="1">
    <source>
        <dbReference type="ARBA" id="ARBA00004141"/>
    </source>
</evidence>
<comment type="subcellular location">
    <subcellularLocation>
        <location evidence="1">Membrane</location>
        <topology evidence="1">Multi-pass membrane protein</topology>
    </subcellularLocation>
</comment>
<evidence type="ECO:0000256" key="2">
    <source>
        <dbReference type="ARBA" id="ARBA00006375"/>
    </source>
</evidence>
<sequence length="343" mass="37276">MPENSRGHSRAALFGSQAIDQAVCGIGAGCTSVLCMHPLDLLKVKFQVATSPVHLKSTLSQVSSIASTPSTRPKILASLGEIVRSDGWKGLYRGLSPNMVGNAASWGLYFLWYSTIKKRMSTGADGSETGVKLSAAQHLFASASSGVITAMMTNPIWVVKTRMFTTQVHSPGAYTSVLDGLIRISKEEGARGLWKGSVLALVGVSNGAIQFMTYEELKKWRQEVRRQKSGIAYASIGEDDPTALSNIEYVILSGAAKLLAIGITYPYQVVRSRLQVANPSTTHYHSIPHCITHTYRTEGFKAFYKGLGTNAVRVLPGTCVTFVVYENLSRWFRDVAEKRSTSS</sequence>
<keyword evidence="6" id="KW-1133">Transmembrane helix</keyword>
<organism evidence="11">
    <name type="scientific">Melampsora larici-populina (strain 98AG31 / pathotype 3-4-7)</name>
    <name type="common">Poplar leaf rust fungus</name>
    <dbReference type="NCBI Taxonomy" id="747676"/>
    <lineage>
        <taxon>Eukaryota</taxon>
        <taxon>Fungi</taxon>
        <taxon>Dikarya</taxon>
        <taxon>Basidiomycota</taxon>
        <taxon>Pucciniomycotina</taxon>
        <taxon>Pucciniomycetes</taxon>
        <taxon>Pucciniales</taxon>
        <taxon>Melampsoraceae</taxon>
        <taxon>Melampsora</taxon>
    </lineage>
</organism>
<keyword evidence="7 8" id="KW-0472">Membrane</keyword>
<dbReference type="GO" id="GO:0016020">
    <property type="term" value="C:membrane"/>
    <property type="evidence" value="ECO:0007669"/>
    <property type="project" value="UniProtKB-SubCell"/>
</dbReference>
<dbReference type="GeneID" id="18928520"/>
<keyword evidence="11" id="KW-1185">Reference proteome</keyword>
<evidence type="ECO:0000256" key="6">
    <source>
        <dbReference type="ARBA" id="ARBA00022989"/>
    </source>
</evidence>
<evidence type="ECO:0000313" key="10">
    <source>
        <dbReference type="EMBL" id="EGG06515.1"/>
    </source>
</evidence>
<reference evidence="11" key="1">
    <citation type="journal article" date="2011" name="Proc. Natl. Acad. Sci. U.S.A.">
        <title>Obligate biotrophy features unraveled by the genomic analysis of rust fungi.</title>
        <authorList>
            <person name="Duplessis S."/>
            <person name="Cuomo C.A."/>
            <person name="Lin Y.-C."/>
            <person name="Aerts A."/>
            <person name="Tisserant E."/>
            <person name="Veneault-Fourrey C."/>
            <person name="Joly D.L."/>
            <person name="Hacquard S."/>
            <person name="Amselem J."/>
            <person name="Cantarel B.L."/>
            <person name="Chiu R."/>
            <person name="Coutinho P.M."/>
            <person name="Feau N."/>
            <person name="Field M."/>
            <person name="Frey P."/>
            <person name="Gelhaye E."/>
            <person name="Goldberg J."/>
            <person name="Grabherr M.G."/>
            <person name="Kodira C.D."/>
            <person name="Kohler A."/>
            <person name="Kuees U."/>
            <person name="Lindquist E.A."/>
            <person name="Lucas S.M."/>
            <person name="Mago R."/>
            <person name="Mauceli E."/>
            <person name="Morin E."/>
            <person name="Murat C."/>
            <person name="Pangilinan J.L."/>
            <person name="Park R."/>
            <person name="Pearson M."/>
            <person name="Quesneville H."/>
            <person name="Rouhier N."/>
            <person name="Sakthikumar S."/>
            <person name="Salamov A.A."/>
            <person name="Schmutz J."/>
            <person name="Selles B."/>
            <person name="Shapiro H."/>
            <person name="Tanguay P."/>
            <person name="Tuskan G.A."/>
            <person name="Henrissat B."/>
            <person name="Van de Peer Y."/>
            <person name="Rouze P."/>
            <person name="Ellis J.G."/>
            <person name="Dodds P.N."/>
            <person name="Schein J.E."/>
            <person name="Zhong S."/>
            <person name="Hamelin R.C."/>
            <person name="Grigoriev I.V."/>
            <person name="Szabo L.J."/>
            <person name="Martin F."/>
        </authorList>
    </citation>
    <scope>NUCLEOTIDE SEQUENCE [LARGE SCALE GENOMIC DNA]</scope>
    <source>
        <strain evidence="11">98AG31 / pathotype 3-4-7</strain>
    </source>
</reference>
<dbReference type="InterPro" id="IPR018108">
    <property type="entry name" value="MCP_transmembrane"/>
</dbReference>
<dbReference type="Gene3D" id="1.50.40.10">
    <property type="entry name" value="Mitochondrial carrier domain"/>
    <property type="match status" value="1"/>
</dbReference>
<comment type="similarity">
    <text evidence="2 9">Belongs to the mitochondrial carrier (TC 2.A.29) family.</text>
</comment>
<proteinExistence type="inferred from homology"/>
<dbReference type="STRING" id="747676.F4RM78"/>
<dbReference type="HOGENOM" id="CLU_015166_6_4_1"/>
<dbReference type="InterPro" id="IPR044712">
    <property type="entry name" value="SLC25A32-like"/>
</dbReference>
<evidence type="ECO:0000256" key="3">
    <source>
        <dbReference type="ARBA" id="ARBA00022448"/>
    </source>
</evidence>
<feature type="repeat" description="Solcar" evidence="8">
    <location>
        <begin position="133"/>
        <end position="220"/>
    </location>
</feature>
<dbReference type="GO" id="GO:0015230">
    <property type="term" value="F:FAD transmembrane transporter activity"/>
    <property type="evidence" value="ECO:0007669"/>
    <property type="project" value="EnsemblFungi"/>
</dbReference>
<evidence type="ECO:0000256" key="8">
    <source>
        <dbReference type="PROSITE-ProRule" id="PRU00282"/>
    </source>
</evidence>
<dbReference type="SUPFAM" id="SSF103506">
    <property type="entry name" value="Mitochondrial carrier"/>
    <property type="match status" value="1"/>
</dbReference>